<dbReference type="Gene3D" id="3.90.550.10">
    <property type="entry name" value="Spore Coat Polysaccharide Biosynthesis Protein SpsA, Chain A"/>
    <property type="match status" value="1"/>
</dbReference>
<feature type="domain" description="Glycosyltransferase 2-like" evidence="1">
    <location>
        <begin position="29"/>
        <end position="138"/>
    </location>
</feature>
<protein>
    <submittedName>
        <fullName evidence="2">Glycosyl transferase</fullName>
    </submittedName>
</protein>
<evidence type="ECO:0000313" key="2">
    <source>
        <dbReference type="EMBL" id="GCD08703.1"/>
    </source>
</evidence>
<dbReference type="RefSeq" id="WP_124997423.1">
    <property type="nucleotide sequence ID" value="NZ_BHYK01000002.1"/>
</dbReference>
<dbReference type="AlphaFoldDB" id="A0A401UGM4"/>
<keyword evidence="3" id="KW-1185">Reference proteome</keyword>
<reference evidence="2 3" key="1">
    <citation type="submission" date="2018-11" db="EMBL/GenBank/DDBJ databases">
        <title>Genome sequencing and assembly of Clostridium tagluense strain A121.</title>
        <authorList>
            <person name="Murakami T."/>
            <person name="Segawa T."/>
            <person name="Shcherbakova V.A."/>
            <person name="Mori H."/>
            <person name="Yoshimura Y."/>
        </authorList>
    </citation>
    <scope>NUCLEOTIDE SEQUENCE [LARGE SCALE GENOMIC DNA]</scope>
    <source>
        <strain evidence="2 3">A121</strain>
    </source>
</reference>
<dbReference type="EMBL" id="BHYK01000002">
    <property type="protein sequence ID" value="GCD08703.1"/>
    <property type="molecule type" value="Genomic_DNA"/>
</dbReference>
<dbReference type="Proteomes" id="UP000287872">
    <property type="component" value="Unassembled WGS sequence"/>
</dbReference>
<keyword evidence="2" id="KW-0808">Transferase</keyword>
<accession>A0A401UGM4</accession>
<organism evidence="2 3">
    <name type="scientific">Clostridium tagluense</name>
    <dbReference type="NCBI Taxonomy" id="360422"/>
    <lineage>
        <taxon>Bacteria</taxon>
        <taxon>Bacillati</taxon>
        <taxon>Bacillota</taxon>
        <taxon>Clostridia</taxon>
        <taxon>Eubacteriales</taxon>
        <taxon>Clostridiaceae</taxon>
        <taxon>Clostridium</taxon>
    </lineage>
</organism>
<sequence>MIEEFNREKILIAQFREKLKQDSKPGVSIIACTNKPNYIHNIFINYERSNYPEKELLLIINNNKISLNECKLKATKFNHVKIFQLDETCTLGECLNFGVEKSKYDYISKMDDDDYYGSDYLEDTMNVFKYTDADITGKLTYFVYFEDKNTLGIMCRNWEYRYVFAVAGGTITAKKEVFNSVKFQNITFGEDKLFLENCHESGFKIFSSDKYNYVLMRHKNLEEHTWKIHSEDFIKHVNIVSVIPDFASIISV</sequence>
<gene>
    <name evidence="2" type="ORF">Ctaglu_03260</name>
</gene>
<comment type="caution">
    <text evidence="2">The sequence shown here is derived from an EMBL/GenBank/DDBJ whole genome shotgun (WGS) entry which is preliminary data.</text>
</comment>
<dbReference type="InterPro" id="IPR001173">
    <property type="entry name" value="Glyco_trans_2-like"/>
</dbReference>
<dbReference type="GO" id="GO:0016740">
    <property type="term" value="F:transferase activity"/>
    <property type="evidence" value="ECO:0007669"/>
    <property type="project" value="UniProtKB-KW"/>
</dbReference>
<evidence type="ECO:0000313" key="3">
    <source>
        <dbReference type="Proteomes" id="UP000287872"/>
    </source>
</evidence>
<proteinExistence type="predicted"/>
<evidence type="ECO:0000259" key="1">
    <source>
        <dbReference type="Pfam" id="PF00535"/>
    </source>
</evidence>
<dbReference type="Pfam" id="PF00535">
    <property type="entry name" value="Glycos_transf_2"/>
    <property type="match status" value="1"/>
</dbReference>
<dbReference type="SUPFAM" id="SSF53448">
    <property type="entry name" value="Nucleotide-diphospho-sugar transferases"/>
    <property type="match status" value="1"/>
</dbReference>
<name>A0A401UGM4_9CLOT</name>
<dbReference type="OrthoDB" id="6713581at2"/>
<dbReference type="InterPro" id="IPR029044">
    <property type="entry name" value="Nucleotide-diphossugar_trans"/>
</dbReference>